<dbReference type="RefSeq" id="XP_005782424.1">
    <property type="nucleotide sequence ID" value="XM_005782367.1"/>
</dbReference>
<dbReference type="InterPro" id="IPR010292">
    <property type="entry name" value="Uncharacterised_CreA"/>
</dbReference>
<sequence>MLLLLVLSSATAVQLPQAPSCSTRGATRGAFLRSALAAVSVCGGARQAIAQDVADIPASGLVFKDTIKIEGFTDPKVSGVKLYVADFQRPITEKLQKDFFNDPTQANRAACGPASVTCARTGPVKLLEAVEPNGEGEEVFSQSRSLFFKSVKVRRVYDKEANTIVYVSYSVRLSKSEDDNKSRFKSTMCTVPLG</sequence>
<dbReference type="KEGG" id="ehx:EMIHUDRAFT_462894"/>
<proteinExistence type="predicted"/>
<dbReference type="PaxDb" id="2903-EOD29995"/>
<dbReference type="Proteomes" id="UP000013827">
    <property type="component" value="Unassembled WGS sequence"/>
</dbReference>
<dbReference type="AlphaFoldDB" id="A0A0D3K2L0"/>
<reference evidence="2" key="1">
    <citation type="journal article" date="2013" name="Nature">
        <title>Pan genome of the phytoplankton Emiliania underpins its global distribution.</title>
        <authorList>
            <person name="Read B.A."/>
            <person name="Kegel J."/>
            <person name="Klute M.J."/>
            <person name="Kuo A."/>
            <person name="Lefebvre S.C."/>
            <person name="Maumus F."/>
            <person name="Mayer C."/>
            <person name="Miller J."/>
            <person name="Monier A."/>
            <person name="Salamov A."/>
            <person name="Young J."/>
            <person name="Aguilar M."/>
            <person name="Claverie J.M."/>
            <person name="Frickenhaus S."/>
            <person name="Gonzalez K."/>
            <person name="Herman E.K."/>
            <person name="Lin Y.C."/>
            <person name="Napier J."/>
            <person name="Ogata H."/>
            <person name="Sarno A.F."/>
            <person name="Shmutz J."/>
            <person name="Schroeder D."/>
            <person name="de Vargas C."/>
            <person name="Verret F."/>
            <person name="von Dassow P."/>
            <person name="Valentin K."/>
            <person name="Van de Peer Y."/>
            <person name="Wheeler G."/>
            <person name="Dacks J.B."/>
            <person name="Delwiche C.F."/>
            <person name="Dyhrman S.T."/>
            <person name="Glockner G."/>
            <person name="John U."/>
            <person name="Richards T."/>
            <person name="Worden A.Z."/>
            <person name="Zhang X."/>
            <person name="Grigoriev I.V."/>
            <person name="Allen A.E."/>
            <person name="Bidle K."/>
            <person name="Borodovsky M."/>
            <person name="Bowler C."/>
            <person name="Brownlee C."/>
            <person name="Cock J.M."/>
            <person name="Elias M."/>
            <person name="Gladyshev V.N."/>
            <person name="Groth M."/>
            <person name="Guda C."/>
            <person name="Hadaegh A."/>
            <person name="Iglesias-Rodriguez M.D."/>
            <person name="Jenkins J."/>
            <person name="Jones B.M."/>
            <person name="Lawson T."/>
            <person name="Leese F."/>
            <person name="Lindquist E."/>
            <person name="Lobanov A."/>
            <person name="Lomsadze A."/>
            <person name="Malik S.B."/>
            <person name="Marsh M.E."/>
            <person name="Mackinder L."/>
            <person name="Mock T."/>
            <person name="Mueller-Roeber B."/>
            <person name="Pagarete A."/>
            <person name="Parker M."/>
            <person name="Probert I."/>
            <person name="Quesneville H."/>
            <person name="Raines C."/>
            <person name="Rensing S.A."/>
            <person name="Riano-Pachon D.M."/>
            <person name="Richier S."/>
            <person name="Rokitta S."/>
            <person name="Shiraiwa Y."/>
            <person name="Soanes D.M."/>
            <person name="van der Giezen M."/>
            <person name="Wahlund T.M."/>
            <person name="Williams B."/>
            <person name="Wilson W."/>
            <person name="Wolfe G."/>
            <person name="Wurch L.L."/>
        </authorList>
    </citation>
    <scope>NUCLEOTIDE SEQUENCE</scope>
</reference>
<name>A0A0D3K2L0_EMIH1</name>
<organism evidence="1 2">
    <name type="scientific">Emiliania huxleyi (strain CCMP1516)</name>
    <dbReference type="NCBI Taxonomy" id="280463"/>
    <lineage>
        <taxon>Eukaryota</taxon>
        <taxon>Haptista</taxon>
        <taxon>Haptophyta</taxon>
        <taxon>Prymnesiophyceae</taxon>
        <taxon>Isochrysidales</taxon>
        <taxon>Noelaerhabdaceae</taxon>
        <taxon>Emiliania</taxon>
    </lineage>
</organism>
<dbReference type="GeneID" id="17275269"/>
<protein>
    <recommendedName>
        <fullName evidence="3">PsbP C-terminal domain-containing protein</fullName>
    </recommendedName>
</protein>
<dbReference type="HOGENOM" id="CLU_109726_2_1_1"/>
<dbReference type="PANTHER" id="PTHR37952:SF2">
    <property type="entry name" value="PROTEIN CREA"/>
    <property type="match status" value="1"/>
</dbReference>
<dbReference type="EnsemblProtists" id="EOD29995">
    <property type="protein sequence ID" value="EOD29995"/>
    <property type="gene ID" value="EMIHUDRAFT_462894"/>
</dbReference>
<keyword evidence="2" id="KW-1185">Reference proteome</keyword>
<dbReference type="Pfam" id="PF05981">
    <property type="entry name" value="CreA"/>
    <property type="match status" value="1"/>
</dbReference>
<accession>A0A0D3K2L0</accession>
<dbReference type="eggNOG" id="ENOG502S2V0">
    <property type="taxonomic scope" value="Eukaryota"/>
</dbReference>
<dbReference type="OMA" id="RTSMCAV"/>
<evidence type="ECO:0000313" key="1">
    <source>
        <dbReference type="EnsemblProtists" id="EOD29995"/>
    </source>
</evidence>
<evidence type="ECO:0008006" key="3">
    <source>
        <dbReference type="Google" id="ProtNLM"/>
    </source>
</evidence>
<dbReference type="PANTHER" id="PTHR37952">
    <property type="match status" value="1"/>
</dbReference>
<reference evidence="1" key="2">
    <citation type="submission" date="2024-10" db="UniProtKB">
        <authorList>
            <consortium name="EnsemblProtists"/>
        </authorList>
    </citation>
    <scope>IDENTIFICATION</scope>
</reference>
<evidence type="ECO:0000313" key="2">
    <source>
        <dbReference type="Proteomes" id="UP000013827"/>
    </source>
</evidence>